<evidence type="ECO:0000256" key="1">
    <source>
        <dbReference type="SAM" id="Phobius"/>
    </source>
</evidence>
<proteinExistence type="predicted"/>
<dbReference type="EMBL" id="CP133614">
    <property type="protein sequence ID" value="WMV20690.1"/>
    <property type="molecule type" value="Genomic_DNA"/>
</dbReference>
<keyword evidence="1" id="KW-1133">Transmembrane helix</keyword>
<accession>A0AAF0QEA2</accession>
<reference evidence="2" key="1">
    <citation type="submission" date="2023-08" db="EMBL/GenBank/DDBJ databases">
        <title>A de novo genome assembly of Solanum verrucosum Schlechtendal, a Mexican diploid species geographically isolated from the other diploid A-genome species in potato relatives.</title>
        <authorList>
            <person name="Hosaka K."/>
        </authorList>
    </citation>
    <scope>NUCLEOTIDE SEQUENCE</scope>
    <source>
        <tissue evidence="2">Young leaves</tissue>
    </source>
</reference>
<sequence length="92" mass="10109">MLKAKRIKDLHSPDTQVCSLTLYSLWMPYIPIGVLEPFLLVLNPVKASAKLHGQPLLLQFGGGLVCLVVLQSSWGAPHSTVFPDFLNVLIGR</sequence>
<dbReference type="Proteomes" id="UP001234989">
    <property type="component" value="Chromosome 3"/>
</dbReference>
<keyword evidence="1" id="KW-0812">Transmembrane</keyword>
<name>A0AAF0QEA2_SOLVR</name>
<evidence type="ECO:0000313" key="3">
    <source>
        <dbReference type="Proteomes" id="UP001234989"/>
    </source>
</evidence>
<dbReference type="AlphaFoldDB" id="A0AAF0QEA2"/>
<gene>
    <name evidence="2" type="ORF">MTR67_014075</name>
</gene>
<keyword evidence="3" id="KW-1185">Reference proteome</keyword>
<evidence type="ECO:0000313" key="2">
    <source>
        <dbReference type="EMBL" id="WMV20690.1"/>
    </source>
</evidence>
<keyword evidence="1" id="KW-0472">Membrane</keyword>
<feature type="transmembrane region" description="Helical" evidence="1">
    <location>
        <begin position="20"/>
        <end position="43"/>
    </location>
</feature>
<feature type="transmembrane region" description="Helical" evidence="1">
    <location>
        <begin position="55"/>
        <end position="74"/>
    </location>
</feature>
<protein>
    <submittedName>
        <fullName evidence="2">Uncharacterized protein</fullName>
    </submittedName>
</protein>
<organism evidence="2 3">
    <name type="scientific">Solanum verrucosum</name>
    <dbReference type="NCBI Taxonomy" id="315347"/>
    <lineage>
        <taxon>Eukaryota</taxon>
        <taxon>Viridiplantae</taxon>
        <taxon>Streptophyta</taxon>
        <taxon>Embryophyta</taxon>
        <taxon>Tracheophyta</taxon>
        <taxon>Spermatophyta</taxon>
        <taxon>Magnoliopsida</taxon>
        <taxon>eudicotyledons</taxon>
        <taxon>Gunneridae</taxon>
        <taxon>Pentapetalae</taxon>
        <taxon>asterids</taxon>
        <taxon>lamiids</taxon>
        <taxon>Solanales</taxon>
        <taxon>Solanaceae</taxon>
        <taxon>Solanoideae</taxon>
        <taxon>Solaneae</taxon>
        <taxon>Solanum</taxon>
    </lineage>
</organism>